<protein>
    <submittedName>
        <fullName evidence="7">8781_t:CDS:1</fullName>
    </submittedName>
</protein>
<organism evidence="7 8">
    <name type="scientific">Acaulospora morrowiae</name>
    <dbReference type="NCBI Taxonomy" id="94023"/>
    <lineage>
        <taxon>Eukaryota</taxon>
        <taxon>Fungi</taxon>
        <taxon>Fungi incertae sedis</taxon>
        <taxon>Mucoromycota</taxon>
        <taxon>Glomeromycotina</taxon>
        <taxon>Glomeromycetes</taxon>
        <taxon>Diversisporales</taxon>
        <taxon>Acaulosporaceae</taxon>
        <taxon>Acaulospora</taxon>
    </lineage>
</organism>
<reference evidence="7" key="1">
    <citation type="submission" date="2021-06" db="EMBL/GenBank/DDBJ databases">
        <authorList>
            <person name="Kallberg Y."/>
            <person name="Tangrot J."/>
            <person name="Rosling A."/>
        </authorList>
    </citation>
    <scope>NUCLEOTIDE SEQUENCE</scope>
    <source>
        <strain evidence="7">CL551</strain>
    </source>
</reference>
<keyword evidence="2" id="KW-0805">Transcription regulation</keyword>
<dbReference type="SUPFAM" id="SSF57701">
    <property type="entry name" value="Zn2/Cys6 DNA-binding domain"/>
    <property type="match status" value="1"/>
</dbReference>
<keyword evidence="8" id="KW-1185">Reference proteome</keyword>
<dbReference type="OrthoDB" id="1393670at2759"/>
<evidence type="ECO:0000256" key="4">
    <source>
        <dbReference type="ARBA" id="ARBA00023163"/>
    </source>
</evidence>
<sequence length="236" mass="26712">MPQQQERKGNYAKTACIHCIKAKKRCSGDSTCDRCTERGLVCSYPITSKKRGPKFKYIIEDTHEVQGSSIDLVQSSDSTLEEGIKLENNVQDLAMFSTLQKPSPKIQDHTQTELQLLLNDTNLNPDTIANFSYYLNNNNNLIGSNSGNCDPVDPLQENFFPPLFSIQSSIPNNMNSMNTYDTTLPKEYCISSDASYDNNCKYISQSNTFESSTLPATPFEIHDFILWDDFNRNDQQ</sequence>
<dbReference type="SMART" id="SM00066">
    <property type="entry name" value="GAL4"/>
    <property type="match status" value="1"/>
</dbReference>
<gene>
    <name evidence="7" type="ORF">AMORRO_LOCUS9010</name>
</gene>
<dbReference type="EMBL" id="CAJVPV010008319">
    <property type="protein sequence ID" value="CAG8629221.1"/>
    <property type="molecule type" value="Genomic_DNA"/>
</dbReference>
<dbReference type="InterPro" id="IPR001138">
    <property type="entry name" value="Zn2Cys6_DnaBD"/>
</dbReference>
<feature type="domain" description="Zn(2)-C6 fungal-type" evidence="6">
    <location>
        <begin position="10"/>
        <end position="53"/>
    </location>
</feature>
<dbReference type="InterPro" id="IPR036864">
    <property type="entry name" value="Zn2-C6_fun-type_DNA-bd_sf"/>
</dbReference>
<dbReference type="GO" id="GO:0008270">
    <property type="term" value="F:zinc ion binding"/>
    <property type="evidence" value="ECO:0007669"/>
    <property type="project" value="InterPro"/>
</dbReference>
<evidence type="ECO:0000259" key="6">
    <source>
        <dbReference type="SMART" id="SM00066"/>
    </source>
</evidence>
<evidence type="ECO:0000256" key="2">
    <source>
        <dbReference type="ARBA" id="ARBA00023015"/>
    </source>
</evidence>
<dbReference type="CDD" id="cd00067">
    <property type="entry name" value="GAL4"/>
    <property type="match status" value="1"/>
</dbReference>
<name>A0A9N9GRV7_9GLOM</name>
<evidence type="ECO:0000256" key="5">
    <source>
        <dbReference type="ARBA" id="ARBA00023242"/>
    </source>
</evidence>
<proteinExistence type="predicted"/>
<dbReference type="GO" id="GO:0000981">
    <property type="term" value="F:DNA-binding transcription factor activity, RNA polymerase II-specific"/>
    <property type="evidence" value="ECO:0007669"/>
    <property type="project" value="InterPro"/>
</dbReference>
<dbReference type="Proteomes" id="UP000789342">
    <property type="component" value="Unassembled WGS sequence"/>
</dbReference>
<dbReference type="PANTHER" id="PTHR31668:SF26">
    <property type="entry name" value="GLUCOSE TRANSPORT TRANSCRIPTION REGULATOR RGT1-RELATED"/>
    <property type="match status" value="1"/>
</dbReference>
<dbReference type="Pfam" id="PF00172">
    <property type="entry name" value="Zn_clus"/>
    <property type="match status" value="1"/>
</dbReference>
<dbReference type="GO" id="GO:0003677">
    <property type="term" value="F:DNA binding"/>
    <property type="evidence" value="ECO:0007669"/>
    <property type="project" value="UniProtKB-KW"/>
</dbReference>
<evidence type="ECO:0000256" key="3">
    <source>
        <dbReference type="ARBA" id="ARBA00023125"/>
    </source>
</evidence>
<accession>A0A9N9GRV7</accession>
<dbReference type="PANTHER" id="PTHR31668">
    <property type="entry name" value="GLUCOSE TRANSPORT TRANSCRIPTION REGULATOR RGT1-RELATED-RELATED"/>
    <property type="match status" value="1"/>
</dbReference>
<keyword evidence="5" id="KW-0539">Nucleus</keyword>
<evidence type="ECO:0000313" key="8">
    <source>
        <dbReference type="Proteomes" id="UP000789342"/>
    </source>
</evidence>
<evidence type="ECO:0000256" key="1">
    <source>
        <dbReference type="ARBA" id="ARBA00022723"/>
    </source>
</evidence>
<keyword evidence="1" id="KW-0479">Metal-binding</keyword>
<evidence type="ECO:0000313" key="7">
    <source>
        <dbReference type="EMBL" id="CAG8629221.1"/>
    </source>
</evidence>
<dbReference type="InterPro" id="IPR050797">
    <property type="entry name" value="Carb_Metab_Trans_Reg"/>
</dbReference>
<keyword evidence="3" id="KW-0238">DNA-binding</keyword>
<dbReference type="Gene3D" id="4.10.240.10">
    <property type="entry name" value="Zn(2)-C6 fungal-type DNA-binding domain"/>
    <property type="match status" value="1"/>
</dbReference>
<dbReference type="AlphaFoldDB" id="A0A9N9GRV7"/>
<keyword evidence="4" id="KW-0804">Transcription</keyword>
<comment type="caution">
    <text evidence="7">The sequence shown here is derived from an EMBL/GenBank/DDBJ whole genome shotgun (WGS) entry which is preliminary data.</text>
</comment>